<dbReference type="SUPFAM" id="SSF109998">
    <property type="entry name" value="Triger factor/SurA peptide-binding domain-like"/>
    <property type="match status" value="1"/>
</dbReference>
<keyword evidence="8" id="KW-1133">Transmembrane helix</keyword>
<reference evidence="10 11" key="1">
    <citation type="submission" date="2024-01" db="EMBL/GenBank/DDBJ databases">
        <title>Uliginosibacterium soil sp. nov.</title>
        <authorList>
            <person name="Lv Y."/>
        </authorList>
    </citation>
    <scope>NUCLEOTIDE SEQUENCE [LARGE SCALE GENOMIC DNA]</scope>
    <source>
        <strain evidence="10 11">H3</strain>
    </source>
</reference>
<comment type="caution">
    <text evidence="10">The sequence shown here is derived from an EMBL/GenBank/DDBJ whole genome shotgun (WGS) entry which is preliminary data.</text>
</comment>
<feature type="domain" description="PpiC" evidence="9">
    <location>
        <begin position="169"/>
        <end position="264"/>
    </location>
</feature>
<dbReference type="EC" id="5.2.1.8" evidence="3"/>
<dbReference type="EMBL" id="JAYXHS010000002">
    <property type="protein sequence ID" value="MEC5386154.1"/>
    <property type="molecule type" value="Genomic_DNA"/>
</dbReference>
<name>A0ABU6K2K3_9RHOO</name>
<dbReference type="GO" id="GO:0016853">
    <property type="term" value="F:isomerase activity"/>
    <property type="evidence" value="ECO:0007669"/>
    <property type="project" value="UniProtKB-KW"/>
</dbReference>
<organism evidence="10 11">
    <name type="scientific">Uliginosibacterium silvisoli</name>
    <dbReference type="NCBI Taxonomy" id="3114758"/>
    <lineage>
        <taxon>Bacteria</taxon>
        <taxon>Pseudomonadati</taxon>
        <taxon>Pseudomonadota</taxon>
        <taxon>Betaproteobacteria</taxon>
        <taxon>Rhodocyclales</taxon>
        <taxon>Zoogloeaceae</taxon>
        <taxon>Uliginosibacterium</taxon>
    </lineage>
</organism>
<keyword evidence="6 7" id="KW-0413">Isomerase</keyword>
<dbReference type="InterPro" id="IPR027304">
    <property type="entry name" value="Trigger_fact/SurA_dom_sf"/>
</dbReference>
<proteinExistence type="inferred from homology"/>
<evidence type="ECO:0000256" key="5">
    <source>
        <dbReference type="ARBA" id="ARBA00023110"/>
    </source>
</evidence>
<keyword evidence="8" id="KW-0812">Transmembrane</keyword>
<evidence type="ECO:0000256" key="1">
    <source>
        <dbReference type="ARBA" id="ARBA00000971"/>
    </source>
</evidence>
<dbReference type="Proteomes" id="UP001331561">
    <property type="component" value="Unassembled WGS sequence"/>
</dbReference>
<dbReference type="Gene3D" id="1.10.8.1040">
    <property type="match status" value="1"/>
</dbReference>
<dbReference type="Pfam" id="PF13145">
    <property type="entry name" value="Rotamase_2"/>
    <property type="match status" value="1"/>
</dbReference>
<dbReference type="InterPro" id="IPR046357">
    <property type="entry name" value="PPIase_dom_sf"/>
</dbReference>
<dbReference type="Pfam" id="PF13624">
    <property type="entry name" value="SurA_N_3"/>
    <property type="match status" value="1"/>
</dbReference>
<accession>A0ABU6K2K3</accession>
<sequence>MKSEDIAALAPDTAENAAGILRGVRQASPRRSLALLALGATLGLGIAAFSLFTAGSNANGGIPEGAVARVNQGQILESDFRKQVEVLTGEPFDKTTAAQRQEVLDSMIAEELLVQRGIEVSLQNSDAGVREALVAGVNLQTEADVLSRQPEESELHNYFQRHSARYVSAGATRLHHLLLPANAGAQPDAQAVVHALKQGTPIERVAAKFGLKELGDGGKAALPDVALKGALGDRLFAELGKLKSGDISAPAVADDGVHLLVVVQRDAPMPQTFEQARQTVAGDLRRDTLKAAQDEYVSFLRGKADVEVRAPAVKLADGGKAAQP</sequence>
<evidence type="ECO:0000256" key="8">
    <source>
        <dbReference type="SAM" id="Phobius"/>
    </source>
</evidence>
<dbReference type="InterPro" id="IPR000297">
    <property type="entry name" value="PPIase_PpiC"/>
</dbReference>
<evidence type="ECO:0000313" key="10">
    <source>
        <dbReference type="EMBL" id="MEC5386154.1"/>
    </source>
</evidence>
<dbReference type="PANTHER" id="PTHR47245">
    <property type="entry name" value="PEPTIDYLPROLYL ISOMERASE"/>
    <property type="match status" value="1"/>
</dbReference>
<dbReference type="PANTHER" id="PTHR47245:SF1">
    <property type="entry name" value="FOLDASE PROTEIN PRSA"/>
    <property type="match status" value="1"/>
</dbReference>
<evidence type="ECO:0000256" key="3">
    <source>
        <dbReference type="ARBA" id="ARBA00013194"/>
    </source>
</evidence>
<evidence type="ECO:0000256" key="7">
    <source>
        <dbReference type="PROSITE-ProRule" id="PRU00278"/>
    </source>
</evidence>
<keyword evidence="11" id="KW-1185">Reference proteome</keyword>
<evidence type="ECO:0000256" key="2">
    <source>
        <dbReference type="ARBA" id="ARBA00007656"/>
    </source>
</evidence>
<comment type="similarity">
    <text evidence="2">Belongs to the PpiC/parvulin rotamase family.</text>
</comment>
<evidence type="ECO:0000259" key="9">
    <source>
        <dbReference type="PROSITE" id="PS50198"/>
    </source>
</evidence>
<keyword evidence="5 7" id="KW-0697">Rotamase</keyword>
<protein>
    <recommendedName>
        <fullName evidence="3">peptidylprolyl isomerase</fullName>
        <ecNumber evidence="3">5.2.1.8</ecNumber>
    </recommendedName>
</protein>
<evidence type="ECO:0000256" key="4">
    <source>
        <dbReference type="ARBA" id="ARBA00022729"/>
    </source>
</evidence>
<evidence type="ECO:0000256" key="6">
    <source>
        <dbReference type="ARBA" id="ARBA00023235"/>
    </source>
</evidence>
<keyword evidence="8" id="KW-0472">Membrane</keyword>
<feature type="transmembrane region" description="Helical" evidence="8">
    <location>
        <begin position="32"/>
        <end position="52"/>
    </location>
</feature>
<dbReference type="InterPro" id="IPR050245">
    <property type="entry name" value="PrsA_foldase"/>
</dbReference>
<dbReference type="Gene3D" id="3.10.50.40">
    <property type="match status" value="1"/>
</dbReference>
<keyword evidence="4" id="KW-0732">Signal</keyword>
<evidence type="ECO:0000313" key="11">
    <source>
        <dbReference type="Proteomes" id="UP001331561"/>
    </source>
</evidence>
<gene>
    <name evidence="10" type="ORF">VVD49_10480</name>
</gene>
<comment type="catalytic activity">
    <reaction evidence="1">
        <text>[protein]-peptidylproline (omega=180) = [protein]-peptidylproline (omega=0)</text>
        <dbReference type="Rhea" id="RHEA:16237"/>
        <dbReference type="Rhea" id="RHEA-COMP:10747"/>
        <dbReference type="Rhea" id="RHEA-COMP:10748"/>
        <dbReference type="ChEBI" id="CHEBI:83833"/>
        <dbReference type="ChEBI" id="CHEBI:83834"/>
        <dbReference type="EC" id="5.2.1.8"/>
    </reaction>
</comment>
<dbReference type="PROSITE" id="PS50198">
    <property type="entry name" value="PPIC_PPIASE_2"/>
    <property type="match status" value="1"/>
</dbReference>
<dbReference type="RefSeq" id="WP_327599129.1">
    <property type="nucleotide sequence ID" value="NZ_JAYXHS010000002.1"/>
</dbReference>